<dbReference type="Gene3D" id="3.30.160.60">
    <property type="entry name" value="Classic Zinc Finger"/>
    <property type="match status" value="1"/>
</dbReference>
<keyword evidence="3" id="KW-0862">Zinc</keyword>
<sequence>MAEYWKSTPKYWCKFCKVFVKDTKLERQQHDATPRHQGNIQKSLRGLHKEKEQEERQKQRAKDEVARLNGVVGGGSSSTSNSTTAPSKASGFKEAPRQATLEERKRQMQQLADMGVAIPEEFRREMAMAGDWQTIKVTRIEQAKPKENGSEDTKEGVAFGIRKRRFEDQEEEEAILGTGDAAAPRKNRNWGNRMKAFPGSKKVDDEDIDALLGSVTVKRDLKKEADEADDASATVAADPKGVKVEVTEEKKTEMPELKKSESNEELEAAAKLQAASAPEDTSAKAINTPGTGIVFKKRKKIVK</sequence>
<dbReference type="EMBL" id="KN847534">
    <property type="protein sequence ID" value="KIW06837.1"/>
    <property type="molecule type" value="Genomic_DNA"/>
</dbReference>
<gene>
    <name evidence="6" type="ORF">PV09_02517</name>
</gene>
<evidence type="ECO:0000259" key="5">
    <source>
        <dbReference type="SMART" id="SM00451"/>
    </source>
</evidence>
<dbReference type="PANTHER" id="PTHR13173:SF10">
    <property type="entry name" value="WW DOMAIN-BINDING PROTEIN 4"/>
    <property type="match status" value="1"/>
</dbReference>
<keyword evidence="7" id="KW-1185">Reference proteome</keyword>
<dbReference type="GO" id="GO:0008270">
    <property type="term" value="F:zinc ion binding"/>
    <property type="evidence" value="ECO:0007669"/>
    <property type="project" value="UniProtKB-KW"/>
</dbReference>
<organism evidence="6 7">
    <name type="scientific">Verruconis gallopava</name>
    <dbReference type="NCBI Taxonomy" id="253628"/>
    <lineage>
        <taxon>Eukaryota</taxon>
        <taxon>Fungi</taxon>
        <taxon>Dikarya</taxon>
        <taxon>Ascomycota</taxon>
        <taxon>Pezizomycotina</taxon>
        <taxon>Dothideomycetes</taxon>
        <taxon>Pleosporomycetidae</taxon>
        <taxon>Venturiales</taxon>
        <taxon>Sympoventuriaceae</taxon>
        <taxon>Verruconis</taxon>
    </lineage>
</organism>
<evidence type="ECO:0000256" key="2">
    <source>
        <dbReference type="ARBA" id="ARBA00022771"/>
    </source>
</evidence>
<evidence type="ECO:0000313" key="7">
    <source>
        <dbReference type="Proteomes" id="UP000053259"/>
    </source>
</evidence>
<dbReference type="Pfam" id="PF06220">
    <property type="entry name" value="zf-U1"/>
    <property type="match status" value="1"/>
</dbReference>
<keyword evidence="1" id="KW-0479">Metal-binding</keyword>
<dbReference type="InterPro" id="IPR013085">
    <property type="entry name" value="U1-CZ_Znf_C2H2"/>
</dbReference>
<dbReference type="GO" id="GO:0000398">
    <property type="term" value="P:mRNA splicing, via spliceosome"/>
    <property type="evidence" value="ECO:0007669"/>
    <property type="project" value="InterPro"/>
</dbReference>
<dbReference type="VEuPathDB" id="FungiDB:PV09_02517"/>
<keyword evidence="2" id="KW-0863">Zinc-finger</keyword>
<dbReference type="GeneID" id="27310490"/>
<feature type="compositionally biased region" description="Low complexity" evidence="4">
    <location>
        <begin position="269"/>
        <end position="279"/>
    </location>
</feature>
<dbReference type="RefSeq" id="XP_016216706.1">
    <property type="nucleotide sequence ID" value="XM_016355570.1"/>
</dbReference>
<dbReference type="InterPro" id="IPR003604">
    <property type="entry name" value="Matrin/U1-like-C_Znf_C2H2"/>
</dbReference>
<feature type="domain" description="U1-type" evidence="5">
    <location>
        <begin position="8"/>
        <end position="43"/>
    </location>
</feature>
<dbReference type="OrthoDB" id="191651at2759"/>
<dbReference type="SMART" id="SM00451">
    <property type="entry name" value="ZnF_U1"/>
    <property type="match status" value="1"/>
</dbReference>
<dbReference type="Proteomes" id="UP000053259">
    <property type="component" value="Unassembled WGS sequence"/>
</dbReference>
<feature type="compositionally biased region" description="Basic and acidic residues" evidence="4">
    <location>
        <begin position="94"/>
        <end position="106"/>
    </location>
</feature>
<proteinExistence type="predicted"/>
<evidence type="ECO:0000256" key="3">
    <source>
        <dbReference type="ARBA" id="ARBA00022833"/>
    </source>
</evidence>
<feature type="compositionally biased region" description="Basic and acidic residues" evidence="4">
    <location>
        <begin position="240"/>
        <end position="262"/>
    </location>
</feature>
<feature type="compositionally biased region" description="Basic and acidic residues" evidence="4">
    <location>
        <begin position="140"/>
        <end position="155"/>
    </location>
</feature>
<dbReference type="AlphaFoldDB" id="A0A0D1Z1M7"/>
<dbReference type="PANTHER" id="PTHR13173">
    <property type="entry name" value="WW DOMAIN BINDING PROTEIN 4"/>
    <property type="match status" value="1"/>
</dbReference>
<name>A0A0D1Z1M7_9PEZI</name>
<dbReference type="InParanoid" id="A0A0D1Z1M7"/>
<evidence type="ECO:0000313" key="6">
    <source>
        <dbReference type="EMBL" id="KIW06837.1"/>
    </source>
</evidence>
<feature type="region of interest" description="Disordered" evidence="4">
    <location>
        <begin position="223"/>
        <end position="289"/>
    </location>
</feature>
<feature type="compositionally biased region" description="Basic and acidic residues" evidence="4">
    <location>
        <begin position="47"/>
        <end position="66"/>
    </location>
</feature>
<dbReference type="GO" id="GO:0071011">
    <property type="term" value="C:precatalytic spliceosome"/>
    <property type="evidence" value="ECO:0007669"/>
    <property type="project" value="TreeGrafter"/>
</dbReference>
<dbReference type="STRING" id="253628.A0A0D1Z1M7"/>
<evidence type="ECO:0000256" key="1">
    <source>
        <dbReference type="ARBA" id="ARBA00022723"/>
    </source>
</evidence>
<feature type="region of interest" description="Disordered" evidence="4">
    <location>
        <begin position="140"/>
        <end position="201"/>
    </location>
</feature>
<feature type="region of interest" description="Disordered" evidence="4">
    <location>
        <begin position="27"/>
        <end position="108"/>
    </location>
</feature>
<protein>
    <recommendedName>
        <fullName evidence="5">U1-type domain-containing protein</fullName>
    </recommendedName>
</protein>
<reference evidence="6 7" key="1">
    <citation type="submission" date="2015-01" db="EMBL/GenBank/DDBJ databases">
        <title>The Genome Sequence of Ochroconis gallopava CBS43764.</title>
        <authorList>
            <consortium name="The Broad Institute Genomics Platform"/>
            <person name="Cuomo C."/>
            <person name="de Hoog S."/>
            <person name="Gorbushina A."/>
            <person name="Stielow B."/>
            <person name="Teixiera M."/>
            <person name="Abouelleil A."/>
            <person name="Chapman S.B."/>
            <person name="Priest M."/>
            <person name="Young S.K."/>
            <person name="Wortman J."/>
            <person name="Nusbaum C."/>
            <person name="Birren B."/>
        </authorList>
    </citation>
    <scope>NUCLEOTIDE SEQUENCE [LARGE SCALE GENOMIC DNA]</scope>
    <source>
        <strain evidence="6 7">CBS 43764</strain>
    </source>
</reference>
<dbReference type="HOGENOM" id="CLU_051534_0_0_1"/>
<dbReference type="GO" id="GO:0003723">
    <property type="term" value="F:RNA binding"/>
    <property type="evidence" value="ECO:0007669"/>
    <property type="project" value="TreeGrafter"/>
</dbReference>
<dbReference type="SUPFAM" id="SSF57667">
    <property type="entry name" value="beta-beta-alpha zinc fingers"/>
    <property type="match status" value="1"/>
</dbReference>
<evidence type="ECO:0000256" key="4">
    <source>
        <dbReference type="SAM" id="MobiDB-lite"/>
    </source>
</evidence>
<dbReference type="InterPro" id="IPR040023">
    <property type="entry name" value="WBP4"/>
</dbReference>
<accession>A0A0D1Z1M7</accession>
<dbReference type="InterPro" id="IPR036236">
    <property type="entry name" value="Znf_C2H2_sf"/>
</dbReference>